<dbReference type="EMBL" id="FUXM01000035">
    <property type="protein sequence ID" value="SKA19134.1"/>
    <property type="molecule type" value="Genomic_DNA"/>
</dbReference>
<evidence type="ECO:0000256" key="5">
    <source>
        <dbReference type="ARBA" id="ARBA00023136"/>
    </source>
</evidence>
<comment type="function">
    <text evidence="9 10">Fluoride-specific ion channel. Important for reducing fluoride concentration in the cell, thus reducing its toxicity.</text>
</comment>
<keyword evidence="3 10" id="KW-0812">Transmembrane</keyword>
<dbReference type="GO" id="GO:0005886">
    <property type="term" value="C:plasma membrane"/>
    <property type="evidence" value="ECO:0007669"/>
    <property type="project" value="UniProtKB-SubCell"/>
</dbReference>
<keyword evidence="2 10" id="KW-1003">Cell membrane</keyword>
<comment type="activity regulation">
    <text evidence="10">Na(+) is not transported, but it plays an essential structural role and its presence is essential for fluoride channel function.</text>
</comment>
<evidence type="ECO:0000256" key="10">
    <source>
        <dbReference type="HAMAP-Rule" id="MF_00454"/>
    </source>
</evidence>
<keyword evidence="4 10" id="KW-1133">Transmembrane helix</keyword>
<accession>A0A1T4RT22</accession>
<evidence type="ECO:0000256" key="7">
    <source>
        <dbReference type="ARBA" id="ARBA00035120"/>
    </source>
</evidence>
<dbReference type="NCBIfam" id="TIGR00494">
    <property type="entry name" value="crcB"/>
    <property type="match status" value="1"/>
</dbReference>
<comment type="subcellular location">
    <subcellularLocation>
        <location evidence="1 10">Cell membrane</location>
        <topology evidence="1 10">Multi-pass membrane protein</topology>
    </subcellularLocation>
</comment>
<keyword evidence="5 10" id="KW-0472">Membrane</keyword>
<feature type="transmembrane region" description="Helical" evidence="10">
    <location>
        <begin position="64"/>
        <end position="85"/>
    </location>
</feature>
<organism evidence="11 12">
    <name type="scientific">Carboxydocella sporoproducens DSM 16521</name>
    <dbReference type="NCBI Taxonomy" id="1121270"/>
    <lineage>
        <taxon>Bacteria</taxon>
        <taxon>Bacillati</taxon>
        <taxon>Bacillota</taxon>
        <taxon>Clostridia</taxon>
        <taxon>Eubacteriales</taxon>
        <taxon>Clostridiales Family XVI. Incertae Sedis</taxon>
        <taxon>Carboxydocella</taxon>
    </lineage>
</organism>
<proteinExistence type="inferred from homology"/>
<evidence type="ECO:0000256" key="1">
    <source>
        <dbReference type="ARBA" id="ARBA00004651"/>
    </source>
</evidence>
<evidence type="ECO:0000256" key="3">
    <source>
        <dbReference type="ARBA" id="ARBA00022692"/>
    </source>
</evidence>
<keyword evidence="10" id="KW-0915">Sodium</keyword>
<evidence type="ECO:0000256" key="2">
    <source>
        <dbReference type="ARBA" id="ARBA00022475"/>
    </source>
</evidence>
<comment type="similarity">
    <text evidence="7 10">Belongs to the fluoride channel Fluc/FEX (TC 1.A.43) family.</text>
</comment>
<evidence type="ECO:0000256" key="9">
    <source>
        <dbReference type="ARBA" id="ARBA00049940"/>
    </source>
</evidence>
<keyword evidence="12" id="KW-1185">Reference proteome</keyword>
<dbReference type="Pfam" id="PF02537">
    <property type="entry name" value="CRCB"/>
    <property type="match status" value="1"/>
</dbReference>
<evidence type="ECO:0000256" key="8">
    <source>
        <dbReference type="ARBA" id="ARBA00035585"/>
    </source>
</evidence>
<gene>
    <name evidence="10" type="primary">fluC</name>
    <name evidence="10" type="synonym">crcB</name>
    <name evidence="11" type="ORF">SAMN02745885_02248</name>
</gene>
<protein>
    <recommendedName>
        <fullName evidence="10">Fluoride-specific ion channel FluC</fullName>
    </recommendedName>
</protein>
<keyword evidence="6 10" id="KW-0407">Ion channel</keyword>
<feature type="binding site" evidence="10">
    <location>
        <position position="75"/>
    </location>
    <ligand>
        <name>Na(+)</name>
        <dbReference type="ChEBI" id="CHEBI:29101"/>
        <note>structural</note>
    </ligand>
</feature>
<reference evidence="12" key="1">
    <citation type="submission" date="2017-02" db="EMBL/GenBank/DDBJ databases">
        <authorList>
            <person name="Varghese N."/>
            <person name="Submissions S."/>
        </authorList>
    </citation>
    <scope>NUCLEOTIDE SEQUENCE [LARGE SCALE GENOMIC DNA]</scope>
    <source>
        <strain evidence="12">DSM 16521</strain>
    </source>
</reference>
<evidence type="ECO:0000313" key="12">
    <source>
        <dbReference type="Proteomes" id="UP000189933"/>
    </source>
</evidence>
<comment type="catalytic activity">
    <reaction evidence="8">
        <text>fluoride(in) = fluoride(out)</text>
        <dbReference type="Rhea" id="RHEA:76159"/>
        <dbReference type="ChEBI" id="CHEBI:17051"/>
    </reaction>
    <physiologicalReaction direction="left-to-right" evidence="8">
        <dbReference type="Rhea" id="RHEA:76160"/>
    </physiologicalReaction>
</comment>
<evidence type="ECO:0000256" key="4">
    <source>
        <dbReference type="ARBA" id="ARBA00022989"/>
    </source>
</evidence>
<evidence type="ECO:0000256" key="6">
    <source>
        <dbReference type="ARBA" id="ARBA00023303"/>
    </source>
</evidence>
<dbReference type="PANTHER" id="PTHR28259:SF1">
    <property type="entry name" value="FLUORIDE EXPORT PROTEIN 1-RELATED"/>
    <property type="match status" value="1"/>
</dbReference>
<feature type="transmembrane region" description="Helical" evidence="10">
    <location>
        <begin position="97"/>
        <end position="121"/>
    </location>
</feature>
<dbReference type="AlphaFoldDB" id="A0A1T4RT22"/>
<dbReference type="InterPro" id="IPR003691">
    <property type="entry name" value="FluC"/>
</dbReference>
<dbReference type="HAMAP" id="MF_00454">
    <property type="entry name" value="FluC"/>
    <property type="match status" value="1"/>
</dbReference>
<dbReference type="Proteomes" id="UP000189933">
    <property type="component" value="Unassembled WGS sequence"/>
</dbReference>
<dbReference type="GO" id="GO:0046872">
    <property type="term" value="F:metal ion binding"/>
    <property type="evidence" value="ECO:0007669"/>
    <property type="project" value="UniProtKB-KW"/>
</dbReference>
<sequence length="133" mass="14304">MKDLLAIALGGLLGAVARYSVNQLAQGFSIIGIPTATLIVNLLGSFGLAFFLQKSLTSWGLAAHWRLGIATGFFGAFTTFSTFMLENVALLLKHNYLTAFSYLLMTAFLAAAAGFLGWFIAETTTGQTLREKE</sequence>
<keyword evidence="10" id="KW-0406">Ion transport</keyword>
<dbReference type="GO" id="GO:0062054">
    <property type="term" value="F:fluoride channel activity"/>
    <property type="evidence" value="ECO:0007669"/>
    <property type="project" value="UniProtKB-UniRule"/>
</dbReference>
<feature type="binding site" evidence="10">
    <location>
        <position position="78"/>
    </location>
    <ligand>
        <name>Na(+)</name>
        <dbReference type="ChEBI" id="CHEBI:29101"/>
        <note>structural</note>
    </ligand>
</feature>
<keyword evidence="10" id="KW-0479">Metal-binding</keyword>
<dbReference type="PANTHER" id="PTHR28259">
    <property type="entry name" value="FLUORIDE EXPORT PROTEIN 1-RELATED"/>
    <property type="match status" value="1"/>
</dbReference>
<feature type="transmembrane region" description="Helical" evidence="10">
    <location>
        <begin position="28"/>
        <end position="52"/>
    </location>
</feature>
<dbReference type="RefSeq" id="WP_078666256.1">
    <property type="nucleotide sequence ID" value="NZ_FUXM01000035.1"/>
</dbReference>
<name>A0A1T4RT22_9FIRM</name>
<evidence type="ECO:0000313" key="11">
    <source>
        <dbReference type="EMBL" id="SKA19134.1"/>
    </source>
</evidence>
<keyword evidence="10" id="KW-0813">Transport</keyword>
<dbReference type="GO" id="GO:0140114">
    <property type="term" value="P:cellular detoxification of fluoride"/>
    <property type="evidence" value="ECO:0007669"/>
    <property type="project" value="UniProtKB-UniRule"/>
</dbReference>